<dbReference type="AlphaFoldDB" id="F8FM38"/>
<dbReference type="KEGG" id="pms:KNP414_07154"/>
<evidence type="ECO:0000313" key="1">
    <source>
        <dbReference type="EMBL" id="AEI45664.1"/>
    </source>
</evidence>
<name>F8FM38_PAEMK</name>
<dbReference type="HOGENOM" id="CLU_1804294_0_0_9"/>
<dbReference type="RefSeq" id="WP_013920805.1">
    <property type="nucleotide sequence ID" value="NC_015690.1"/>
</dbReference>
<dbReference type="Proteomes" id="UP000006620">
    <property type="component" value="Chromosome"/>
</dbReference>
<accession>F8FM38</accession>
<protein>
    <submittedName>
        <fullName evidence="1">Uncharacterized protein</fullName>
    </submittedName>
</protein>
<reference evidence="1 2" key="2">
    <citation type="journal article" date="2013" name="Genome Announc.">
        <title>Genome Sequence of Growth-Improving Paenibacillus mucilaginosus Strain KNP414.</title>
        <authorList>
            <person name="Lu J.J."/>
            <person name="Wang J.F."/>
            <person name="Hu X.F."/>
        </authorList>
    </citation>
    <scope>NUCLEOTIDE SEQUENCE [LARGE SCALE GENOMIC DNA]</scope>
    <source>
        <strain evidence="1 2">KNP414</strain>
    </source>
</reference>
<reference evidence="2" key="1">
    <citation type="submission" date="2011-06" db="EMBL/GenBank/DDBJ databases">
        <title>Complete genome sequence of Paenibacillus mucilaginosus KNP414.</title>
        <authorList>
            <person name="Wang J."/>
            <person name="Hu S."/>
            <person name="Hu X."/>
            <person name="Zhang B."/>
            <person name="Dong D."/>
            <person name="Zhang S."/>
            <person name="Zhao K."/>
            <person name="Wu D."/>
        </authorList>
    </citation>
    <scope>NUCLEOTIDE SEQUENCE [LARGE SCALE GENOMIC DNA]</scope>
    <source>
        <strain evidence="2">KNP414</strain>
    </source>
</reference>
<organism evidence="1 2">
    <name type="scientific">Paenibacillus mucilaginosus (strain KNP414)</name>
    <dbReference type="NCBI Taxonomy" id="1036673"/>
    <lineage>
        <taxon>Bacteria</taxon>
        <taxon>Bacillati</taxon>
        <taxon>Bacillota</taxon>
        <taxon>Bacilli</taxon>
        <taxon>Bacillales</taxon>
        <taxon>Paenibacillaceae</taxon>
        <taxon>Paenibacillus</taxon>
    </lineage>
</organism>
<gene>
    <name evidence="1" type="ordered locus">KNP414_07154</name>
</gene>
<dbReference type="EMBL" id="CP002869">
    <property type="protein sequence ID" value="AEI45664.1"/>
    <property type="molecule type" value="Genomic_DNA"/>
</dbReference>
<evidence type="ECO:0000313" key="2">
    <source>
        <dbReference type="Proteomes" id="UP000006620"/>
    </source>
</evidence>
<proteinExistence type="predicted"/>
<sequence>MASLPTYGNSTSYLKNIAFGCSATYDYIAAYTYNTACSKYATFGCSTAYDYNRLREEPSGWPGRFFHMRSVGWGTLGKNRNYGTQMRYAFHCRDDFEHSGTEIRYFEEWAGCGMKSAPIAHLSSAIGWEMTGNNPIRHPGSFI</sequence>